<dbReference type="AlphaFoldDB" id="A0AAV8QU35"/>
<evidence type="ECO:0000313" key="1">
    <source>
        <dbReference type="EMBL" id="KAJ8485105.1"/>
    </source>
</evidence>
<gene>
    <name evidence="1" type="ORF">OPV22_017590</name>
</gene>
<proteinExistence type="predicted"/>
<evidence type="ECO:0000313" key="2">
    <source>
        <dbReference type="Proteomes" id="UP001222027"/>
    </source>
</evidence>
<protein>
    <submittedName>
        <fullName evidence="1">Uncharacterized protein</fullName>
    </submittedName>
</protein>
<name>A0AAV8QU35_ENSVE</name>
<organism evidence="1 2">
    <name type="scientific">Ensete ventricosum</name>
    <name type="common">Abyssinian banana</name>
    <name type="synonym">Musa ensete</name>
    <dbReference type="NCBI Taxonomy" id="4639"/>
    <lineage>
        <taxon>Eukaryota</taxon>
        <taxon>Viridiplantae</taxon>
        <taxon>Streptophyta</taxon>
        <taxon>Embryophyta</taxon>
        <taxon>Tracheophyta</taxon>
        <taxon>Spermatophyta</taxon>
        <taxon>Magnoliopsida</taxon>
        <taxon>Liliopsida</taxon>
        <taxon>Zingiberales</taxon>
        <taxon>Musaceae</taxon>
        <taxon>Ensete</taxon>
    </lineage>
</organism>
<reference evidence="1 2" key="1">
    <citation type="submission" date="2022-12" db="EMBL/GenBank/DDBJ databases">
        <title>Chromosome-scale assembly of the Ensete ventricosum genome.</title>
        <authorList>
            <person name="Dussert Y."/>
            <person name="Stocks J."/>
            <person name="Wendawek A."/>
            <person name="Woldeyes F."/>
            <person name="Nichols R.A."/>
            <person name="Borrell J.S."/>
        </authorList>
    </citation>
    <scope>NUCLEOTIDE SEQUENCE [LARGE SCALE GENOMIC DNA]</scope>
    <source>
        <strain evidence="2">cv. Maze</strain>
        <tissue evidence="1">Seeds</tissue>
    </source>
</reference>
<comment type="caution">
    <text evidence="1">The sequence shown here is derived from an EMBL/GenBank/DDBJ whole genome shotgun (WGS) entry which is preliminary data.</text>
</comment>
<keyword evidence="2" id="KW-1185">Reference proteome</keyword>
<dbReference type="Proteomes" id="UP001222027">
    <property type="component" value="Unassembled WGS sequence"/>
</dbReference>
<dbReference type="EMBL" id="JAQQAF010000005">
    <property type="protein sequence ID" value="KAJ8485105.1"/>
    <property type="molecule type" value="Genomic_DNA"/>
</dbReference>
<accession>A0AAV8QU35</accession>
<sequence>MRGTGMAAIETCREMGRPAGEIRRATNPIEESVYIVVYGSAISTYVIVPAEEMDGRRSSMGLNDEVFGGGKRALL</sequence>